<evidence type="ECO:0000256" key="3">
    <source>
        <dbReference type="ARBA" id="ARBA00012217"/>
    </source>
</evidence>
<dbReference type="PANTHER" id="PTHR43700:SF1">
    <property type="entry name" value="PHOSPHORIBOSYLAMINOIMIDAZOLE-SUCCINOCARBOXAMIDE SYNTHASE"/>
    <property type="match status" value="1"/>
</dbReference>
<evidence type="ECO:0000256" key="2">
    <source>
        <dbReference type="ARBA" id="ARBA00010190"/>
    </source>
</evidence>
<dbReference type="EC" id="6.3.2.6" evidence="3 11"/>
<sequence>MELIHQGKVRDVYADGDDLVLVASNRVSVFDVVLPTEIPGKGALLTALSLWWFERLADIVPNHVISAEDVPAEFAGRAVRVKRLDMVKVEAVVRGYLTGSVLHDYRATGTVNGVPLPAGLEDGSRLPEPVYTPTTKADVGEHDEPETFEQTAARLGPDLAGRIRDLTLEVYRRGAEIALAKGIIIADTKLEFGLDEDGVLTLADEVLTSDSSRFWDAAGWKPGQTQPSFDKQFVRDWAKSTGWRPDDAEAPEIPDDIVEATRERYIEAYRLLTGRRWQ</sequence>
<dbReference type="GO" id="GO:0006189">
    <property type="term" value="P:'de novo' IMP biosynthetic process"/>
    <property type="evidence" value="ECO:0007669"/>
    <property type="project" value="UniProtKB-UniRule"/>
</dbReference>
<dbReference type="UniPathway" id="UPA00074">
    <property type="reaction ID" value="UER00131"/>
</dbReference>
<dbReference type="SUPFAM" id="SSF56104">
    <property type="entry name" value="SAICAR synthase-like"/>
    <property type="match status" value="1"/>
</dbReference>
<accession>A0A426V4X2</accession>
<dbReference type="GO" id="GO:0005737">
    <property type="term" value="C:cytoplasm"/>
    <property type="evidence" value="ECO:0007669"/>
    <property type="project" value="TreeGrafter"/>
</dbReference>
<reference evidence="13 14" key="1">
    <citation type="submission" date="2018-12" db="EMBL/GenBank/DDBJ databases">
        <title>Glycomyces sp. YIM 121974 draft genome.</title>
        <authorList>
            <person name="Li Q."/>
        </authorList>
    </citation>
    <scope>NUCLEOTIDE SEQUENCE [LARGE SCALE GENOMIC DNA]</scope>
    <source>
        <strain evidence="13 14">YIM 121974</strain>
    </source>
</reference>
<evidence type="ECO:0000259" key="12">
    <source>
        <dbReference type="Pfam" id="PF01259"/>
    </source>
</evidence>
<dbReference type="NCBIfam" id="TIGR00081">
    <property type="entry name" value="purC"/>
    <property type="match status" value="1"/>
</dbReference>
<name>A0A426V4X2_9ACTN</name>
<protein>
    <recommendedName>
        <fullName evidence="4 11">Phosphoribosylaminoimidazole-succinocarboxamide synthase</fullName>
        <ecNumber evidence="3 11">6.3.2.6</ecNumber>
    </recommendedName>
    <alternativeName>
        <fullName evidence="9 11">SAICAR synthetase</fullName>
    </alternativeName>
</protein>
<dbReference type="RefSeq" id="WP_125246360.1">
    <property type="nucleotide sequence ID" value="NZ_RSEB01000001.1"/>
</dbReference>
<evidence type="ECO:0000256" key="7">
    <source>
        <dbReference type="ARBA" id="ARBA00022755"/>
    </source>
</evidence>
<evidence type="ECO:0000313" key="13">
    <source>
        <dbReference type="EMBL" id="RRS01885.1"/>
    </source>
</evidence>
<dbReference type="GO" id="GO:0005524">
    <property type="term" value="F:ATP binding"/>
    <property type="evidence" value="ECO:0007669"/>
    <property type="project" value="UniProtKB-KW"/>
</dbReference>
<dbReference type="PROSITE" id="PS01057">
    <property type="entry name" value="SAICAR_SYNTHETASE_1"/>
    <property type="match status" value="1"/>
</dbReference>
<dbReference type="Gene3D" id="3.30.200.20">
    <property type="entry name" value="Phosphorylase Kinase, domain 1"/>
    <property type="match status" value="1"/>
</dbReference>
<dbReference type="GO" id="GO:0004639">
    <property type="term" value="F:phosphoribosylaminoimidazolesuccinocarboxamide synthase activity"/>
    <property type="evidence" value="ECO:0007669"/>
    <property type="project" value="UniProtKB-UniRule"/>
</dbReference>
<keyword evidence="6 11" id="KW-0547">Nucleotide-binding</keyword>
<evidence type="ECO:0000256" key="4">
    <source>
        <dbReference type="ARBA" id="ARBA00016460"/>
    </source>
</evidence>
<dbReference type="Proteomes" id="UP000277256">
    <property type="component" value="Unassembled WGS sequence"/>
</dbReference>
<feature type="domain" description="SAICAR synthetase/ADE2 N-terminal" evidence="12">
    <location>
        <begin position="4"/>
        <end position="242"/>
    </location>
</feature>
<evidence type="ECO:0000256" key="1">
    <source>
        <dbReference type="ARBA" id="ARBA00004672"/>
    </source>
</evidence>
<comment type="pathway">
    <text evidence="1 11">Purine metabolism; IMP biosynthesis via de novo pathway; 5-amino-1-(5-phospho-D-ribosyl)imidazole-4-carboxamide from 5-amino-1-(5-phospho-D-ribosyl)imidazole-4-carboxylate: step 1/2.</text>
</comment>
<dbReference type="EMBL" id="RSEB01000001">
    <property type="protein sequence ID" value="RRS01885.1"/>
    <property type="molecule type" value="Genomic_DNA"/>
</dbReference>
<evidence type="ECO:0000256" key="6">
    <source>
        <dbReference type="ARBA" id="ARBA00022741"/>
    </source>
</evidence>
<evidence type="ECO:0000313" key="14">
    <source>
        <dbReference type="Proteomes" id="UP000277256"/>
    </source>
</evidence>
<dbReference type="PROSITE" id="PS01058">
    <property type="entry name" value="SAICAR_SYNTHETASE_2"/>
    <property type="match status" value="1"/>
</dbReference>
<keyword evidence="14" id="KW-1185">Reference proteome</keyword>
<keyword evidence="8 11" id="KW-0067">ATP-binding</keyword>
<dbReference type="Pfam" id="PF01259">
    <property type="entry name" value="SAICAR_synt"/>
    <property type="match status" value="1"/>
</dbReference>
<dbReference type="NCBIfam" id="NF010568">
    <property type="entry name" value="PRK13961.1"/>
    <property type="match status" value="1"/>
</dbReference>
<dbReference type="OrthoDB" id="9801549at2"/>
<evidence type="ECO:0000256" key="10">
    <source>
        <dbReference type="ARBA" id="ARBA00048475"/>
    </source>
</evidence>
<evidence type="ECO:0000256" key="8">
    <source>
        <dbReference type="ARBA" id="ARBA00022840"/>
    </source>
</evidence>
<comment type="caution">
    <text evidence="13">The sequence shown here is derived from an EMBL/GenBank/DDBJ whole genome shotgun (WGS) entry which is preliminary data.</text>
</comment>
<dbReference type="AlphaFoldDB" id="A0A426V4X2"/>
<keyword evidence="5 11" id="KW-0436">Ligase</keyword>
<evidence type="ECO:0000256" key="11">
    <source>
        <dbReference type="HAMAP-Rule" id="MF_00137"/>
    </source>
</evidence>
<evidence type="ECO:0000256" key="5">
    <source>
        <dbReference type="ARBA" id="ARBA00022598"/>
    </source>
</evidence>
<comment type="catalytic activity">
    <reaction evidence="10 11">
        <text>5-amino-1-(5-phospho-D-ribosyl)imidazole-4-carboxylate + L-aspartate + ATP = (2S)-2-[5-amino-1-(5-phospho-beta-D-ribosyl)imidazole-4-carboxamido]succinate + ADP + phosphate + 2 H(+)</text>
        <dbReference type="Rhea" id="RHEA:22628"/>
        <dbReference type="ChEBI" id="CHEBI:15378"/>
        <dbReference type="ChEBI" id="CHEBI:29991"/>
        <dbReference type="ChEBI" id="CHEBI:30616"/>
        <dbReference type="ChEBI" id="CHEBI:43474"/>
        <dbReference type="ChEBI" id="CHEBI:58443"/>
        <dbReference type="ChEBI" id="CHEBI:77657"/>
        <dbReference type="ChEBI" id="CHEBI:456216"/>
        <dbReference type="EC" id="6.3.2.6"/>
    </reaction>
</comment>
<evidence type="ECO:0000256" key="9">
    <source>
        <dbReference type="ARBA" id="ARBA00030409"/>
    </source>
</evidence>
<dbReference type="InterPro" id="IPR028923">
    <property type="entry name" value="SAICAR_synt/ADE2_N"/>
</dbReference>
<dbReference type="InterPro" id="IPR001636">
    <property type="entry name" value="SAICAR_synth"/>
</dbReference>
<keyword evidence="7 11" id="KW-0658">Purine biosynthesis</keyword>
<proteinExistence type="inferred from homology"/>
<gene>
    <name evidence="11" type="primary">purC</name>
    <name evidence="13" type="ORF">EIW28_03835</name>
</gene>
<dbReference type="PANTHER" id="PTHR43700">
    <property type="entry name" value="PHOSPHORIBOSYLAMINOIMIDAZOLE-SUCCINOCARBOXAMIDE SYNTHASE"/>
    <property type="match status" value="1"/>
</dbReference>
<organism evidence="13 14">
    <name type="scientific">Glycomyces terrestris</name>
    <dbReference type="NCBI Taxonomy" id="2493553"/>
    <lineage>
        <taxon>Bacteria</taxon>
        <taxon>Bacillati</taxon>
        <taxon>Actinomycetota</taxon>
        <taxon>Actinomycetes</taxon>
        <taxon>Glycomycetales</taxon>
        <taxon>Glycomycetaceae</taxon>
        <taxon>Glycomyces</taxon>
    </lineage>
</organism>
<dbReference type="CDD" id="cd01414">
    <property type="entry name" value="SAICAR_synt_Sc"/>
    <property type="match status" value="1"/>
</dbReference>
<dbReference type="InterPro" id="IPR018236">
    <property type="entry name" value="SAICAR_synthetase_CS"/>
</dbReference>
<comment type="similarity">
    <text evidence="2 11">Belongs to the SAICAR synthetase family.</text>
</comment>
<dbReference type="Gene3D" id="3.30.470.20">
    <property type="entry name" value="ATP-grasp fold, B domain"/>
    <property type="match status" value="1"/>
</dbReference>
<dbReference type="HAMAP" id="MF_00137">
    <property type="entry name" value="SAICAR_synth"/>
    <property type="match status" value="1"/>
</dbReference>